<evidence type="ECO:0000313" key="3">
    <source>
        <dbReference type="EMBL" id="VVJ24885.1"/>
    </source>
</evidence>
<keyword evidence="2" id="KW-0812">Transmembrane</keyword>
<feature type="transmembrane region" description="Helical" evidence="2">
    <location>
        <begin position="44"/>
        <end position="65"/>
    </location>
</feature>
<reference evidence="3 4" key="1">
    <citation type="submission" date="2019-09" db="EMBL/GenBank/DDBJ databases">
        <authorList>
            <person name="Leyn A S."/>
        </authorList>
    </citation>
    <scope>NUCLEOTIDE SEQUENCE [LARGE SCALE GENOMIC DNA]</scope>
    <source>
        <strain evidence="3">AA231_1</strain>
    </source>
</reference>
<keyword evidence="2" id="KW-0472">Membrane</keyword>
<keyword evidence="2" id="KW-1133">Transmembrane helix</keyword>
<keyword evidence="4" id="KW-1185">Reference proteome</keyword>
<protein>
    <submittedName>
        <fullName evidence="3">Uncharacterized protein</fullName>
    </submittedName>
</protein>
<feature type="compositionally biased region" description="Low complexity" evidence="1">
    <location>
        <begin position="81"/>
        <end position="107"/>
    </location>
</feature>
<dbReference type="EMBL" id="CABVGP010000004">
    <property type="protein sequence ID" value="VVJ24885.1"/>
    <property type="molecule type" value="Genomic_DNA"/>
</dbReference>
<gene>
    <name evidence="3" type="ORF">AA23TX_09645</name>
</gene>
<evidence type="ECO:0000256" key="2">
    <source>
        <dbReference type="SAM" id="Phobius"/>
    </source>
</evidence>
<organism evidence="3 4">
    <name type="scientific">Amycolatopsis camponoti</name>
    <dbReference type="NCBI Taxonomy" id="2606593"/>
    <lineage>
        <taxon>Bacteria</taxon>
        <taxon>Bacillati</taxon>
        <taxon>Actinomycetota</taxon>
        <taxon>Actinomycetes</taxon>
        <taxon>Pseudonocardiales</taxon>
        <taxon>Pseudonocardiaceae</taxon>
        <taxon>Amycolatopsis</taxon>
    </lineage>
</organism>
<sequence>MSGWSDPSALAVFVIAVALLLAAGTSGALRLPPLNVHGPLTPAGIKVTAALGVLCLAVAGGVALWGGHDSPPQPTATPPLSSSVPQATSPSSAETPGSTAPTRSTGTPPSPGLTELAADRVSLGTSTGYDFDTGKTGFAGEGADIVVDSTGISAVSDTALALSGRTDTRPDGCPSELRLSRVPRSGTASGRSVCALTTSGNLAVFTFSDSRSSGEVVVDYVLWGNR</sequence>
<dbReference type="RefSeq" id="WP_155549557.1">
    <property type="nucleotide sequence ID" value="NZ_CABVGP010000004.1"/>
</dbReference>
<evidence type="ECO:0000313" key="4">
    <source>
        <dbReference type="Proteomes" id="UP000399805"/>
    </source>
</evidence>
<name>A0A6I8M2S9_9PSEU</name>
<evidence type="ECO:0000256" key="1">
    <source>
        <dbReference type="SAM" id="MobiDB-lite"/>
    </source>
</evidence>
<dbReference type="Proteomes" id="UP000399805">
    <property type="component" value="Unassembled WGS sequence"/>
</dbReference>
<dbReference type="AlphaFoldDB" id="A0A6I8M2S9"/>
<feature type="region of interest" description="Disordered" evidence="1">
    <location>
        <begin position="69"/>
        <end position="115"/>
    </location>
</feature>
<proteinExistence type="predicted"/>
<accession>A0A6I8M2S9</accession>